<name>A0A1K0FP80_9ACTN</name>
<dbReference type="GO" id="GO:0003723">
    <property type="term" value="F:RNA binding"/>
    <property type="evidence" value="ECO:0007669"/>
    <property type="project" value="UniProtKB-UniRule"/>
</dbReference>
<comment type="caution">
    <text evidence="3">The sequence shown here is derived from an EMBL/GenBank/DDBJ whole genome shotgun (WGS) entry which is preliminary data.</text>
</comment>
<dbReference type="NCBIfam" id="TIGR02593">
    <property type="entry name" value="CRISPR_cas5"/>
    <property type="match status" value="1"/>
</dbReference>
<dbReference type="InterPro" id="IPR021124">
    <property type="entry name" value="CRISPR-assoc_prot_Cas5"/>
</dbReference>
<evidence type="ECO:0000313" key="4">
    <source>
        <dbReference type="Proteomes" id="UP000182486"/>
    </source>
</evidence>
<keyword evidence="4" id="KW-1185">Reference proteome</keyword>
<keyword evidence="1 2" id="KW-0051">Antiviral defense</keyword>
<dbReference type="GO" id="GO:0004519">
    <property type="term" value="F:endonuclease activity"/>
    <property type="evidence" value="ECO:0007669"/>
    <property type="project" value="UniProtKB-UniRule"/>
</dbReference>
<dbReference type="GO" id="GO:0051607">
    <property type="term" value="P:defense response to virus"/>
    <property type="evidence" value="ECO:0007669"/>
    <property type="project" value="UniProtKB-UniRule"/>
</dbReference>
<evidence type="ECO:0000256" key="2">
    <source>
        <dbReference type="PIRNR" id="PIRNR029950"/>
    </source>
</evidence>
<dbReference type="GO" id="GO:0016787">
    <property type="term" value="F:hydrolase activity"/>
    <property type="evidence" value="ECO:0007669"/>
    <property type="project" value="UniProtKB-KW"/>
</dbReference>
<dbReference type="NCBIfam" id="TIGR01876">
    <property type="entry name" value="cas_Cas5d"/>
    <property type="match status" value="1"/>
</dbReference>
<dbReference type="Pfam" id="PF09704">
    <property type="entry name" value="Cas_Cas5d"/>
    <property type="match status" value="1"/>
</dbReference>
<dbReference type="PIRSF" id="PIRSF029950">
    <property type="entry name" value="Cas_CT1134"/>
    <property type="match status" value="1"/>
</dbReference>
<dbReference type="Gene3D" id="3.30.70.2660">
    <property type="match status" value="1"/>
</dbReference>
<proteinExistence type="inferred from homology"/>
<dbReference type="EC" id="3.1.-.-" evidence="2"/>
<sequence length="229" mass="25861">MTDPHALVLPRNRAGEPPVAVQVRGDAALFSRPELKVERVTYPVMTPSAAVGVLEAIFWKPEMRYRIVAIEVLNPIRQFTIRRNETSDVPALADAIKGGRRVDTVAHRDQRNAVCLRDVAYRIHAHIETRAHADKPAAAYRDQLRRRVRRGACFQQPYLGTREFSADFCWPDDTPRQYTLSEDLGIMLHSIERDPRGVVSMQWFAARLDVGVLHVPEHGLTLDLPGGGR</sequence>
<dbReference type="GO" id="GO:0043571">
    <property type="term" value="P:maintenance of CRISPR repeat elements"/>
    <property type="evidence" value="ECO:0007669"/>
    <property type="project" value="UniProtKB-UniRule"/>
</dbReference>
<keyword evidence="2" id="KW-0694">RNA-binding</keyword>
<accession>A0A1K0FP80</accession>
<dbReference type="EMBL" id="MEIA01000096">
    <property type="protein sequence ID" value="OJF14512.1"/>
    <property type="molecule type" value="Genomic_DNA"/>
</dbReference>
<dbReference type="Proteomes" id="UP000182486">
    <property type="component" value="Unassembled WGS sequence"/>
</dbReference>
<evidence type="ECO:0000256" key="1">
    <source>
        <dbReference type="ARBA" id="ARBA00023118"/>
    </source>
</evidence>
<evidence type="ECO:0000313" key="3">
    <source>
        <dbReference type="EMBL" id="OJF14512.1"/>
    </source>
</evidence>
<comment type="function">
    <text evidence="2">CRISPR (clustered regularly interspaced short palindromic repeat) is an adaptive immune system that provides protection against mobile genetic elements (viruses, transposable elements and conjugative plasmids). CRISPR clusters contain spacers, sequences complementary to antecedent mobile elements, and target invading nucleic acids. CRISPR clusters are transcribed and processed into CRISPR RNA (crRNA).</text>
</comment>
<reference evidence="3 4" key="1">
    <citation type="submission" date="2016-09" db="EMBL/GenBank/DDBJ databases">
        <title>Couchioplanes caeruleus draft genome sequence.</title>
        <authorList>
            <person name="Sheehan J."/>
            <person name="Caffrey P."/>
        </authorList>
    </citation>
    <scope>NUCLEOTIDE SEQUENCE [LARGE SCALE GENOMIC DNA]</scope>
    <source>
        <strain evidence="3 4">DSM 43634</strain>
    </source>
</reference>
<keyword evidence="2" id="KW-0540">Nuclease</keyword>
<keyword evidence="2" id="KW-0378">Hydrolase</keyword>
<keyword evidence="2" id="KW-0255">Endonuclease</keyword>
<gene>
    <name evidence="3" type="ORF">BG844_09255</name>
</gene>
<protein>
    <recommendedName>
        <fullName evidence="2">pre-crRNA processing endonuclease</fullName>
        <ecNumber evidence="2">3.1.-.-</ecNumber>
    </recommendedName>
</protein>
<dbReference type="AlphaFoldDB" id="A0A1K0FP80"/>
<organism evidence="3 4">
    <name type="scientific">Couchioplanes caeruleus subsp. caeruleus</name>
    <dbReference type="NCBI Taxonomy" id="56427"/>
    <lineage>
        <taxon>Bacteria</taxon>
        <taxon>Bacillati</taxon>
        <taxon>Actinomycetota</taxon>
        <taxon>Actinomycetes</taxon>
        <taxon>Micromonosporales</taxon>
        <taxon>Micromonosporaceae</taxon>
        <taxon>Couchioplanes</taxon>
    </lineage>
</organism>
<dbReference type="InterPro" id="IPR013422">
    <property type="entry name" value="CRISPR-assoc_prot_Cas5_N"/>
</dbReference>
<dbReference type="InterPro" id="IPR010155">
    <property type="entry name" value="CRISPR-assoc_prot_Cas5d"/>
</dbReference>
<comment type="similarity">
    <text evidence="2">Belongs to the CRISPR-associated protein Cas5 family. Subtype I-C/Dvulg subfamily.</text>
</comment>